<proteinExistence type="predicted"/>
<feature type="compositionally biased region" description="Polar residues" evidence="1">
    <location>
        <begin position="120"/>
        <end position="139"/>
    </location>
</feature>
<reference evidence="2" key="1">
    <citation type="submission" date="2021-12" db="EMBL/GenBank/DDBJ databases">
        <title>Convergent genome expansion in fungi linked to evolution of root-endophyte symbiosis.</title>
        <authorList>
            <consortium name="DOE Joint Genome Institute"/>
            <person name="Ke Y.-H."/>
            <person name="Bonito G."/>
            <person name="Liao H.-L."/>
            <person name="Looney B."/>
            <person name="Rojas-Flechas A."/>
            <person name="Nash J."/>
            <person name="Hameed K."/>
            <person name="Schadt C."/>
            <person name="Martin F."/>
            <person name="Crous P.W."/>
            <person name="Miettinen O."/>
            <person name="Magnuson J.K."/>
            <person name="Labbe J."/>
            <person name="Jacobson D."/>
            <person name="Doktycz M.J."/>
            <person name="Veneault-Fourrey C."/>
            <person name="Kuo A."/>
            <person name="Mondo S."/>
            <person name="Calhoun S."/>
            <person name="Riley R."/>
            <person name="Ohm R."/>
            <person name="LaButti K."/>
            <person name="Andreopoulos B."/>
            <person name="Pangilinan J."/>
            <person name="Nolan M."/>
            <person name="Tritt A."/>
            <person name="Clum A."/>
            <person name="Lipzen A."/>
            <person name="Daum C."/>
            <person name="Barry K."/>
            <person name="Grigoriev I.V."/>
            <person name="Vilgalys R."/>
        </authorList>
    </citation>
    <scope>NUCLEOTIDE SEQUENCE</scope>
    <source>
        <strain evidence="2">PMI_201</strain>
    </source>
</reference>
<gene>
    <name evidence="2" type="ORF">BGW36DRAFT_300042</name>
</gene>
<dbReference type="GeneID" id="70241875"/>
<dbReference type="RefSeq" id="XP_046070450.1">
    <property type="nucleotide sequence ID" value="XM_046211588.1"/>
</dbReference>
<feature type="region of interest" description="Disordered" evidence="1">
    <location>
        <begin position="48"/>
        <end position="197"/>
    </location>
</feature>
<dbReference type="EMBL" id="JAJTJA010000008">
    <property type="protein sequence ID" value="KAH8695308.1"/>
    <property type="molecule type" value="Genomic_DNA"/>
</dbReference>
<evidence type="ECO:0000256" key="1">
    <source>
        <dbReference type="SAM" id="MobiDB-lite"/>
    </source>
</evidence>
<feature type="compositionally biased region" description="Basic and acidic residues" evidence="1">
    <location>
        <begin position="188"/>
        <end position="197"/>
    </location>
</feature>
<evidence type="ECO:0000313" key="3">
    <source>
        <dbReference type="Proteomes" id="UP001201262"/>
    </source>
</evidence>
<accession>A0AAD4PYM1</accession>
<dbReference type="AlphaFoldDB" id="A0AAD4PYM1"/>
<feature type="compositionally biased region" description="Basic and acidic residues" evidence="1">
    <location>
        <begin position="143"/>
        <end position="166"/>
    </location>
</feature>
<sequence length="197" mass="21834">MHPTLRLSRSTISLNILRTTAPTFLSLPIPPANPRVSCLRFTHRYFSDTSSNRQGEKPSVKDLPASPASRELEHPGPPPPDTRKPSVAPPSEQQIDADRERRERHQQKQRDEAVAAVAEGTTSTGAKPTITSGSESPNIDAQGRVKEDVPEDVRRHNKEMEGRYDRAYNQIADEGTHNRGIWQGDNALRNDQKGGSS</sequence>
<dbReference type="Proteomes" id="UP001201262">
    <property type="component" value="Unassembled WGS sequence"/>
</dbReference>
<feature type="compositionally biased region" description="Basic and acidic residues" evidence="1">
    <location>
        <begin position="96"/>
        <end position="113"/>
    </location>
</feature>
<organism evidence="2 3">
    <name type="scientific">Talaromyces proteolyticus</name>
    <dbReference type="NCBI Taxonomy" id="1131652"/>
    <lineage>
        <taxon>Eukaryota</taxon>
        <taxon>Fungi</taxon>
        <taxon>Dikarya</taxon>
        <taxon>Ascomycota</taxon>
        <taxon>Pezizomycotina</taxon>
        <taxon>Eurotiomycetes</taxon>
        <taxon>Eurotiomycetidae</taxon>
        <taxon>Eurotiales</taxon>
        <taxon>Trichocomaceae</taxon>
        <taxon>Talaromyces</taxon>
        <taxon>Talaromyces sect. Bacilispori</taxon>
    </lineage>
</organism>
<protein>
    <submittedName>
        <fullName evidence="2">Serine-rich protein</fullName>
    </submittedName>
</protein>
<keyword evidence="3" id="KW-1185">Reference proteome</keyword>
<name>A0AAD4PYM1_9EURO</name>
<comment type="caution">
    <text evidence="2">The sequence shown here is derived from an EMBL/GenBank/DDBJ whole genome shotgun (WGS) entry which is preliminary data.</text>
</comment>
<evidence type="ECO:0000313" key="2">
    <source>
        <dbReference type="EMBL" id="KAH8695308.1"/>
    </source>
</evidence>